<dbReference type="InterPro" id="IPR036514">
    <property type="entry name" value="SGNH_hydro_sf"/>
</dbReference>
<dbReference type="RefSeq" id="WP_209375402.1">
    <property type="nucleotide sequence ID" value="NZ_JAGIZA010000011.1"/>
</dbReference>
<organism evidence="4 5">
    <name type="scientific">Roseomonas indoligenes</name>
    <dbReference type="NCBI Taxonomy" id="2820811"/>
    <lineage>
        <taxon>Bacteria</taxon>
        <taxon>Pseudomonadati</taxon>
        <taxon>Pseudomonadota</taxon>
        <taxon>Alphaproteobacteria</taxon>
        <taxon>Acetobacterales</taxon>
        <taxon>Roseomonadaceae</taxon>
        <taxon>Roseomonas</taxon>
    </lineage>
</organism>
<dbReference type="SMART" id="SM00869">
    <property type="entry name" value="Autotransporter"/>
    <property type="match status" value="1"/>
</dbReference>
<evidence type="ECO:0000256" key="2">
    <source>
        <dbReference type="SAM" id="SignalP"/>
    </source>
</evidence>
<evidence type="ECO:0000313" key="5">
    <source>
        <dbReference type="Proteomes" id="UP000677537"/>
    </source>
</evidence>
<gene>
    <name evidence="4" type="ORF">J5Y10_17910</name>
</gene>
<feature type="chain" id="PRO_5037091794" evidence="2">
    <location>
        <begin position="35"/>
        <end position="635"/>
    </location>
</feature>
<dbReference type="InterPro" id="IPR005546">
    <property type="entry name" value="Autotransporte_beta"/>
</dbReference>
<dbReference type="Gene3D" id="2.40.128.130">
    <property type="entry name" value="Autotransporter beta-domain"/>
    <property type="match status" value="1"/>
</dbReference>
<dbReference type="Proteomes" id="UP000677537">
    <property type="component" value="Unassembled WGS sequence"/>
</dbReference>
<sequence>MEQQPFTGRRRRSAIALGLLAATALTAVPLTARAQVGFDRLTAFGDSYADNGNVQRLLRGETGTYPSSTTDPSVAYYTFPQYVQQLYGIRDAGVRNYAIGGATTTSVNASAGRGLSLPFELQTFAARGERIGSRELVLFSIGGNDGGASSGSVPLSLAASTAATANANSLAAVNQLVAAGARNIVFRSTSDLGALASVRNGPNPAGSIEYGRLYFEGLQRDLAPLGNQGVRVFLFDTGRLLRAVQANPAAYGFTDAQTPCNTFVACRTPTSPLQQQYLTYDGLHLTSKGFELVARYIAAQVGAPDAIAVTPEIGLASVTAFTNSVFERLDTYRFAGLDGRQALAGVGMGGGGSAPVPVAPGSNVSVFVQGHYAAGNRDRRNGVAGYSYDLGGVTIGGEVRPVAGVRLGLAFNYSNTNADIDARLGKVEADSYRVAVYGSLTRPDWFVDGVVTAGRDVYETSRTGVISALRGDPTGSSASVGLRGGYLVNAGPVRFGPIGGLTYTWSRSGNYTESGDELLTNDVRRQTIDALTGSLGAQARLNVTVAGRAVTPYVNVTAEHDFIGRGRTLVTNATFAQALPIQSQVEERGRTYGQVAGGISAEVVPGVAVMANAGTTFARRDGNDYAFWGGVRLAF</sequence>
<dbReference type="InterPro" id="IPR001087">
    <property type="entry name" value="GDSL"/>
</dbReference>
<dbReference type="PANTHER" id="PTHR45642">
    <property type="entry name" value="GDSL ESTERASE/LIPASE EXL3"/>
    <property type="match status" value="1"/>
</dbReference>
<dbReference type="SUPFAM" id="SSF103515">
    <property type="entry name" value="Autotransporter"/>
    <property type="match status" value="1"/>
</dbReference>
<dbReference type="SUPFAM" id="SSF52266">
    <property type="entry name" value="SGNH hydrolase"/>
    <property type="match status" value="1"/>
</dbReference>
<dbReference type="AlphaFoldDB" id="A0A940N176"/>
<evidence type="ECO:0000259" key="3">
    <source>
        <dbReference type="PROSITE" id="PS51208"/>
    </source>
</evidence>
<feature type="signal peptide" evidence="2">
    <location>
        <begin position="1"/>
        <end position="34"/>
    </location>
</feature>
<name>A0A940N176_9PROT</name>
<dbReference type="Pfam" id="PF03797">
    <property type="entry name" value="Autotransporter"/>
    <property type="match status" value="1"/>
</dbReference>
<dbReference type="PROSITE" id="PS51208">
    <property type="entry name" value="AUTOTRANSPORTER"/>
    <property type="match status" value="1"/>
</dbReference>
<feature type="domain" description="Autotransporter" evidence="3">
    <location>
        <begin position="359"/>
        <end position="635"/>
    </location>
</feature>
<evidence type="ECO:0000313" key="4">
    <source>
        <dbReference type="EMBL" id="MBP0494664.1"/>
    </source>
</evidence>
<protein>
    <submittedName>
        <fullName evidence="4">Autotransporter domain-containing protein</fullName>
    </submittedName>
</protein>
<accession>A0A940N176</accession>
<dbReference type="PANTHER" id="PTHR45642:SF139">
    <property type="entry name" value="SGNH HYDROLASE-TYPE ESTERASE DOMAIN-CONTAINING PROTEIN"/>
    <property type="match status" value="1"/>
</dbReference>
<comment type="caution">
    <text evidence="4">The sequence shown here is derived from an EMBL/GenBank/DDBJ whole genome shotgun (WGS) entry which is preliminary data.</text>
</comment>
<proteinExistence type="predicted"/>
<dbReference type="InterPro" id="IPR050592">
    <property type="entry name" value="GDSL_lipolytic_enzyme"/>
</dbReference>
<evidence type="ECO:0000256" key="1">
    <source>
        <dbReference type="ARBA" id="ARBA00022729"/>
    </source>
</evidence>
<dbReference type="Gene3D" id="3.40.50.1110">
    <property type="entry name" value="SGNH hydrolase"/>
    <property type="match status" value="1"/>
</dbReference>
<keyword evidence="5" id="KW-1185">Reference proteome</keyword>
<dbReference type="InterPro" id="IPR036709">
    <property type="entry name" value="Autotransporte_beta_dom_sf"/>
</dbReference>
<dbReference type="GO" id="GO:0016788">
    <property type="term" value="F:hydrolase activity, acting on ester bonds"/>
    <property type="evidence" value="ECO:0007669"/>
    <property type="project" value="InterPro"/>
</dbReference>
<dbReference type="EMBL" id="JAGIZA010000011">
    <property type="protein sequence ID" value="MBP0494664.1"/>
    <property type="molecule type" value="Genomic_DNA"/>
</dbReference>
<reference evidence="4" key="1">
    <citation type="submission" date="2021-03" db="EMBL/GenBank/DDBJ databases">
        <authorList>
            <person name="So Y."/>
        </authorList>
    </citation>
    <scope>NUCLEOTIDE SEQUENCE</scope>
    <source>
        <strain evidence="4">SG15</strain>
    </source>
</reference>
<dbReference type="Pfam" id="PF00657">
    <property type="entry name" value="Lipase_GDSL"/>
    <property type="match status" value="1"/>
</dbReference>
<keyword evidence="1 2" id="KW-0732">Signal</keyword>